<dbReference type="InterPro" id="IPR053807">
    <property type="entry name" value="LppM"/>
</dbReference>
<organism evidence="3 4">
    <name type="scientific">Glycomyces buryatensis</name>
    <dbReference type="NCBI Taxonomy" id="2570927"/>
    <lineage>
        <taxon>Bacteria</taxon>
        <taxon>Bacillati</taxon>
        <taxon>Actinomycetota</taxon>
        <taxon>Actinomycetes</taxon>
        <taxon>Glycomycetales</taxon>
        <taxon>Glycomycetaceae</taxon>
        <taxon>Glycomyces</taxon>
    </lineage>
</organism>
<evidence type="ECO:0000256" key="1">
    <source>
        <dbReference type="SAM" id="Phobius"/>
    </source>
</evidence>
<keyword evidence="1" id="KW-0472">Membrane</keyword>
<gene>
    <name evidence="3" type="ORF">FAB82_00215</name>
</gene>
<dbReference type="EMBL" id="STGY01000001">
    <property type="protein sequence ID" value="THV43525.1"/>
    <property type="molecule type" value="Genomic_DNA"/>
</dbReference>
<accession>A0A4S8QKJ8</accession>
<dbReference type="Proteomes" id="UP000308760">
    <property type="component" value="Unassembled WGS sequence"/>
</dbReference>
<dbReference type="AlphaFoldDB" id="A0A4S8QKJ8"/>
<keyword evidence="1" id="KW-1133">Transmembrane helix</keyword>
<keyword evidence="1" id="KW-0812">Transmembrane</keyword>
<name>A0A4S8QKJ8_9ACTN</name>
<dbReference type="Pfam" id="PF21946">
    <property type="entry name" value="LppM"/>
    <property type="match status" value="1"/>
</dbReference>
<evidence type="ECO:0000259" key="2">
    <source>
        <dbReference type="Pfam" id="PF21946"/>
    </source>
</evidence>
<feature type="domain" description="LppM" evidence="2">
    <location>
        <begin position="30"/>
        <end position="192"/>
    </location>
</feature>
<reference evidence="3 4" key="2">
    <citation type="submission" date="2019-05" db="EMBL/GenBank/DDBJ databases">
        <title>Glycomyces buryatensis sp. nov.</title>
        <authorList>
            <person name="Nikitina E."/>
        </authorList>
    </citation>
    <scope>NUCLEOTIDE SEQUENCE [LARGE SCALE GENOMIC DNA]</scope>
    <source>
        <strain evidence="3 4">18</strain>
    </source>
</reference>
<keyword evidence="4" id="KW-1185">Reference proteome</keyword>
<reference evidence="4" key="1">
    <citation type="submission" date="2019-04" db="EMBL/GenBank/DDBJ databases">
        <title>Nocardioides xinjiangensis sp. nov.</title>
        <authorList>
            <person name="Liu S."/>
        </authorList>
    </citation>
    <scope>NUCLEOTIDE SEQUENCE [LARGE SCALE GENOMIC DNA]</scope>
    <source>
        <strain evidence="4">18</strain>
    </source>
</reference>
<dbReference type="RefSeq" id="WP_136532523.1">
    <property type="nucleotide sequence ID" value="NZ_STGY01000001.1"/>
</dbReference>
<dbReference type="OrthoDB" id="3712375at2"/>
<sequence>MLGLALRRTRRLLAAGAAVGLLFATTGCLRLDLGLEVAPDDTVNGSFTAAWSEDFLESASTGENPLSRAELDAFLNALLDGVPDAERVPYDDHGFVGQTAEFSGRPLTEFAEFGGDEWGYLRITHEDRRYLLDGHWDLRTAGFLDTESFEGAEILLSVNFPARVAEHNGELDGRTVTWTMTPGEQYDLSAEAVQYNGWAWFAASVASLVVVLALLWLWQWTRLRRHSLH</sequence>
<dbReference type="PROSITE" id="PS51257">
    <property type="entry name" value="PROKAR_LIPOPROTEIN"/>
    <property type="match status" value="1"/>
</dbReference>
<proteinExistence type="predicted"/>
<evidence type="ECO:0000313" key="4">
    <source>
        <dbReference type="Proteomes" id="UP000308760"/>
    </source>
</evidence>
<comment type="caution">
    <text evidence="3">The sequence shown here is derived from an EMBL/GenBank/DDBJ whole genome shotgun (WGS) entry which is preliminary data.</text>
</comment>
<protein>
    <recommendedName>
        <fullName evidence="2">LppM domain-containing protein</fullName>
    </recommendedName>
</protein>
<feature type="transmembrane region" description="Helical" evidence="1">
    <location>
        <begin position="198"/>
        <end position="218"/>
    </location>
</feature>
<evidence type="ECO:0000313" key="3">
    <source>
        <dbReference type="EMBL" id="THV43525.1"/>
    </source>
</evidence>